<evidence type="ECO:0000256" key="1">
    <source>
        <dbReference type="SAM" id="MobiDB-lite"/>
    </source>
</evidence>
<name>A0A7J0E6F8_9ERIC</name>
<sequence>MASFAMTASLHRACSSLQVTKKQQSTHPKPTRSLGTKQPTEFLSLDVEEQKDFGIAEVDKDEEKQGEDGDDSALKFVNERWKKGTWDLNMFVKDGKKDWDGVIVAGDREFIPST</sequence>
<protein>
    <submittedName>
        <fullName evidence="3">Uncharacterized protein</fullName>
    </submittedName>
</protein>
<dbReference type="EMBL" id="BJWL01000002">
    <property type="protein sequence ID" value="GFY82018.1"/>
    <property type="molecule type" value="Genomic_DNA"/>
</dbReference>
<dbReference type="AlphaFoldDB" id="A0A7J0E6F8"/>
<dbReference type="EMBL" id="BJWL01000002">
    <property type="protein sequence ID" value="GFY82012.1"/>
    <property type="molecule type" value="Genomic_DNA"/>
</dbReference>
<accession>A0A7J0E6F8</accession>
<reference evidence="3 4" key="1">
    <citation type="submission" date="2019-07" db="EMBL/GenBank/DDBJ databases">
        <title>De Novo Assembly of kiwifruit Actinidia rufa.</title>
        <authorList>
            <person name="Sugita-Konishi S."/>
            <person name="Sato K."/>
            <person name="Mori E."/>
            <person name="Abe Y."/>
            <person name="Kisaki G."/>
            <person name="Hamano K."/>
            <person name="Suezawa K."/>
            <person name="Otani M."/>
            <person name="Fukuda T."/>
            <person name="Manabe T."/>
            <person name="Gomi K."/>
            <person name="Tabuchi M."/>
            <person name="Akimitsu K."/>
            <person name="Kataoka I."/>
        </authorList>
    </citation>
    <scope>NUCLEOTIDE SEQUENCE [LARGE SCALE GENOMIC DNA]</scope>
    <source>
        <strain evidence="4">cv. Fuchu</strain>
        <strain evidence="3">Fuchu</strain>
    </source>
</reference>
<evidence type="ECO:0000313" key="3">
    <source>
        <dbReference type="EMBL" id="GFY82018.1"/>
    </source>
</evidence>
<organism evidence="3 4">
    <name type="scientific">Actinidia rufa</name>
    <dbReference type="NCBI Taxonomy" id="165716"/>
    <lineage>
        <taxon>Eukaryota</taxon>
        <taxon>Viridiplantae</taxon>
        <taxon>Streptophyta</taxon>
        <taxon>Embryophyta</taxon>
        <taxon>Tracheophyta</taxon>
        <taxon>Spermatophyta</taxon>
        <taxon>Magnoliopsida</taxon>
        <taxon>eudicotyledons</taxon>
        <taxon>Gunneridae</taxon>
        <taxon>Pentapetalae</taxon>
        <taxon>asterids</taxon>
        <taxon>Ericales</taxon>
        <taxon>Actinidiaceae</taxon>
        <taxon>Actinidia</taxon>
    </lineage>
</organism>
<keyword evidence="4" id="KW-1185">Reference proteome</keyword>
<proteinExistence type="predicted"/>
<gene>
    <name evidence="2" type="ORF">Acr_02g0002520</name>
    <name evidence="3" type="ORF">Acr_02g0002580</name>
</gene>
<dbReference type="OrthoDB" id="566010at2759"/>
<evidence type="ECO:0000313" key="2">
    <source>
        <dbReference type="EMBL" id="GFY82012.1"/>
    </source>
</evidence>
<feature type="region of interest" description="Disordered" evidence="1">
    <location>
        <begin position="16"/>
        <end position="39"/>
    </location>
</feature>
<comment type="caution">
    <text evidence="3">The sequence shown here is derived from an EMBL/GenBank/DDBJ whole genome shotgun (WGS) entry which is preliminary data.</text>
</comment>
<dbReference type="Proteomes" id="UP000585474">
    <property type="component" value="Unassembled WGS sequence"/>
</dbReference>
<evidence type="ECO:0000313" key="4">
    <source>
        <dbReference type="Proteomes" id="UP000585474"/>
    </source>
</evidence>